<dbReference type="AlphaFoldDB" id="A0A8J8SDB5"/>
<feature type="domain" description="CobE/GbiG C-terminal" evidence="1">
    <location>
        <begin position="224"/>
        <end position="341"/>
    </location>
</feature>
<sequence>MKVALITLTHGGLQLADKLREYNPNIEVFTHKKCQYEYVKLIELPLRDNIKGLVDDYDMLVFIMATGIVVRLIAPYIKHKSIDPGVIVIDEQGNYVISLLSGHLGGANEYTRELAEFLHAHPVITTASDVNNTMAVDIMAMKLNCYIDDFEDAKIVTSHIVNGDNIGIISNSNIDIDLPKQFITIDNRNVSQSIDKHNIKGLIVIDYNKIEADIPISYLYKRDITLGIGCRRGKTREEITKELVPLLKTEDINIKSISRISTVEVKKDEVGIIELARTLKVPMDIITIDRIKEIQHLFEGSKFVEKTIGVTCVSEPCGYISSNKGDCILNKVKADGITISLWKDRRKNNEY</sequence>
<dbReference type="EMBL" id="CP058561">
    <property type="protein sequence ID" value="QUH30564.1"/>
    <property type="molecule type" value="Genomic_DNA"/>
</dbReference>
<evidence type="ECO:0000313" key="5">
    <source>
        <dbReference type="Proteomes" id="UP000677305"/>
    </source>
</evidence>
<dbReference type="Gene3D" id="3.30.420.180">
    <property type="entry name" value="CobE/GbiG C-terminal domain"/>
    <property type="match status" value="1"/>
</dbReference>
<dbReference type="GO" id="GO:0009236">
    <property type="term" value="P:cobalamin biosynthetic process"/>
    <property type="evidence" value="ECO:0007669"/>
    <property type="project" value="InterPro"/>
</dbReference>
<protein>
    <submittedName>
        <fullName evidence="4">Cobalt-precorrin 5A hydrolase</fullName>
        <ecNumber evidence="4">3.7.1.12</ecNumber>
    </submittedName>
</protein>
<dbReference type="EC" id="3.7.1.12" evidence="4"/>
<dbReference type="InterPro" id="IPR038029">
    <property type="entry name" value="GbiG_N_sf"/>
</dbReference>
<dbReference type="InterPro" id="IPR021745">
    <property type="entry name" value="CbiG_mid"/>
</dbReference>
<proteinExistence type="predicted"/>
<dbReference type="SUPFAM" id="SSF159672">
    <property type="entry name" value="CbiG N-terminal domain-like"/>
    <property type="match status" value="1"/>
</dbReference>
<dbReference type="Pfam" id="PF11760">
    <property type="entry name" value="CbiG_N"/>
    <property type="match status" value="1"/>
</dbReference>
<dbReference type="Gene3D" id="3.40.50.11220">
    <property type="match status" value="1"/>
</dbReference>
<dbReference type="Pfam" id="PF01890">
    <property type="entry name" value="CbiG_C"/>
    <property type="match status" value="1"/>
</dbReference>
<name>A0A8J8SDB5_9FIRM</name>
<evidence type="ECO:0000313" key="4">
    <source>
        <dbReference type="EMBL" id="QUH30564.1"/>
    </source>
</evidence>
<accession>A0A8J8SDB5</accession>
<dbReference type="Pfam" id="PF11761">
    <property type="entry name" value="CbiG_mid"/>
    <property type="match status" value="1"/>
</dbReference>
<dbReference type="Proteomes" id="UP000677305">
    <property type="component" value="Chromosome"/>
</dbReference>
<gene>
    <name evidence="4" type="primary">cbiG</name>
    <name evidence="4" type="ORF">HYG85_17265</name>
</gene>
<dbReference type="PANTHER" id="PTHR37477">
    <property type="entry name" value="COBALT-PRECORRIN-5A HYDROLASE"/>
    <property type="match status" value="1"/>
</dbReference>
<dbReference type="InterPro" id="IPR052553">
    <property type="entry name" value="CbiG_hydrolase"/>
</dbReference>
<dbReference type="SUPFAM" id="SSF159664">
    <property type="entry name" value="CobE/GbiG C-terminal domain-like"/>
    <property type="match status" value="1"/>
</dbReference>
<dbReference type="InterPro" id="IPR021744">
    <property type="entry name" value="CbiG_N"/>
</dbReference>
<reference evidence="4 5" key="1">
    <citation type="submission" date="2020-07" db="EMBL/GenBank/DDBJ databases">
        <title>Vallitalea guaymasensis genome.</title>
        <authorList>
            <person name="Postec A."/>
        </authorList>
    </citation>
    <scope>NUCLEOTIDE SEQUENCE [LARGE SCALE GENOMIC DNA]</scope>
    <source>
        <strain evidence="4 5">Ra1766G1</strain>
    </source>
</reference>
<organism evidence="4 5">
    <name type="scientific">Vallitalea guaymasensis</name>
    <dbReference type="NCBI Taxonomy" id="1185412"/>
    <lineage>
        <taxon>Bacteria</taxon>
        <taxon>Bacillati</taxon>
        <taxon>Bacillota</taxon>
        <taxon>Clostridia</taxon>
        <taxon>Lachnospirales</taxon>
        <taxon>Vallitaleaceae</taxon>
        <taxon>Vallitalea</taxon>
    </lineage>
</organism>
<dbReference type="InterPro" id="IPR036518">
    <property type="entry name" value="CobE/GbiG_C_sf"/>
</dbReference>
<dbReference type="NCBIfam" id="NF004466">
    <property type="entry name" value="PRK05788.1-4"/>
    <property type="match status" value="1"/>
</dbReference>
<keyword evidence="4" id="KW-0378">Hydrolase</keyword>
<dbReference type="PANTHER" id="PTHR37477:SF1">
    <property type="entry name" value="COBALT-PRECORRIN-5A HYDROLASE"/>
    <property type="match status" value="1"/>
</dbReference>
<keyword evidence="5" id="KW-1185">Reference proteome</keyword>
<evidence type="ECO:0000259" key="1">
    <source>
        <dbReference type="Pfam" id="PF01890"/>
    </source>
</evidence>
<dbReference type="KEGG" id="vgu:HYG85_17265"/>
<feature type="domain" description="Cobalamin synthesis G N-terminal" evidence="2">
    <location>
        <begin position="51"/>
        <end position="129"/>
    </location>
</feature>
<dbReference type="InterPro" id="IPR002750">
    <property type="entry name" value="CobE/GbiG_C"/>
</dbReference>
<dbReference type="GO" id="GO:0043779">
    <property type="term" value="F:cobalt-precorrin-5A acetaldehyde-lyase activity"/>
    <property type="evidence" value="ECO:0007669"/>
    <property type="project" value="UniProtKB-EC"/>
</dbReference>
<feature type="domain" description="Cobalamin biosynthesis central region" evidence="3">
    <location>
        <begin position="135"/>
        <end position="212"/>
    </location>
</feature>
<evidence type="ECO:0000259" key="2">
    <source>
        <dbReference type="Pfam" id="PF11760"/>
    </source>
</evidence>
<dbReference type="RefSeq" id="WP_212690717.1">
    <property type="nucleotide sequence ID" value="NZ_CP058561.1"/>
</dbReference>
<evidence type="ECO:0000259" key="3">
    <source>
        <dbReference type="Pfam" id="PF11761"/>
    </source>
</evidence>